<comment type="pathway">
    <text evidence="2 8">Metabolic intermediate biosynthesis; chorismate biosynthesis; chorismate from D-erythrose 4-phosphate and phosphoenolpyruvate: step 1/7.</text>
</comment>
<dbReference type="NCBIfam" id="TIGR00034">
    <property type="entry name" value="aroFGH"/>
    <property type="match status" value="1"/>
</dbReference>
<evidence type="ECO:0000256" key="1">
    <source>
        <dbReference type="ARBA" id="ARBA00003726"/>
    </source>
</evidence>
<evidence type="ECO:0000256" key="7">
    <source>
        <dbReference type="ARBA" id="ARBA00047508"/>
    </source>
</evidence>
<dbReference type="Pfam" id="PF00793">
    <property type="entry name" value="DAHP_synth_1"/>
    <property type="match status" value="1"/>
</dbReference>
<evidence type="ECO:0000256" key="5">
    <source>
        <dbReference type="ARBA" id="ARBA00022679"/>
    </source>
</evidence>
<accession>G0GA37</accession>
<dbReference type="STRING" id="869211.Spith_1461"/>
<evidence type="ECO:0000256" key="8">
    <source>
        <dbReference type="PIRNR" id="PIRNR001361"/>
    </source>
</evidence>
<organism evidence="10 11">
    <name type="scientific">Winmispira thermophila (strain ATCC 700085 / DSM 6578 / Z-1203)</name>
    <name type="common">Spirochaeta thermophila</name>
    <dbReference type="NCBI Taxonomy" id="869211"/>
    <lineage>
        <taxon>Bacteria</taxon>
        <taxon>Pseudomonadati</taxon>
        <taxon>Spirochaetota</taxon>
        <taxon>Spirochaetia</taxon>
        <taxon>Winmispirales</taxon>
        <taxon>Winmispiraceae</taxon>
        <taxon>Winmispira</taxon>
    </lineage>
</organism>
<dbReference type="GO" id="GO:0042802">
    <property type="term" value="F:identical protein binding"/>
    <property type="evidence" value="ECO:0007669"/>
    <property type="project" value="UniProtKB-ARBA"/>
</dbReference>
<dbReference type="GO" id="GO:0005737">
    <property type="term" value="C:cytoplasm"/>
    <property type="evidence" value="ECO:0007669"/>
    <property type="project" value="TreeGrafter"/>
</dbReference>
<evidence type="ECO:0000313" key="10">
    <source>
        <dbReference type="EMBL" id="AEJ61725.1"/>
    </source>
</evidence>
<evidence type="ECO:0000256" key="6">
    <source>
        <dbReference type="ARBA" id="ARBA00023141"/>
    </source>
</evidence>
<dbReference type="SUPFAM" id="SSF51569">
    <property type="entry name" value="Aldolase"/>
    <property type="match status" value="1"/>
</dbReference>
<dbReference type="NCBIfam" id="NF009395">
    <property type="entry name" value="PRK12755.1"/>
    <property type="match status" value="1"/>
</dbReference>
<name>G0GA37_WINT7</name>
<dbReference type="GO" id="GO:0003849">
    <property type="term" value="F:3-deoxy-7-phosphoheptulonate synthase activity"/>
    <property type="evidence" value="ECO:0007669"/>
    <property type="project" value="UniProtKB-EC"/>
</dbReference>
<dbReference type="HOGENOM" id="CLU_030903_0_1_12"/>
<keyword evidence="11" id="KW-1185">Reference proteome</keyword>
<keyword evidence="4 8" id="KW-0028">Amino-acid biosynthesis</keyword>
<dbReference type="AlphaFoldDB" id="G0GA37"/>
<sequence length="356" mass="39939">MVTRISQQAENLHIHAFEQLIPPRELKEALPLTEKALTTVVEARKTIVSILTKQDPRPIGLVGPCSIHDPVAALDYARRLAALREKVQDRLFLVMRVYFEKPRTSVGWRGFIFDPHLDGSGDIAYGLREARRLLLEINEMGLPAGSELLDFIVPQYIADLISWASIGARTTESQTHRDMASGLSMPVGFKNSTDGSIDNAINALKASRHPHNFLGIDQEGRTCIVRTTGNPHGHIILRGGRQGPNYYEEFVEEAESRMREGGFEPAIMIDCSHANSGKRYVRQERVFRAFLDQRLSGRTSLIGFMLESNIHEGCQKIPEDLSQLEYGVSVTDECIGWEKTEELILEAYERLGGGER</sequence>
<dbReference type="FunFam" id="3.20.20.70:FF:000005">
    <property type="entry name" value="Phospho-2-dehydro-3-deoxyheptonate aldolase"/>
    <property type="match status" value="1"/>
</dbReference>
<dbReference type="InterPro" id="IPR006218">
    <property type="entry name" value="DAHP1/KDSA"/>
</dbReference>
<comment type="similarity">
    <text evidence="3 8">Belongs to the class-I DAHP synthase family.</text>
</comment>
<evidence type="ECO:0000256" key="2">
    <source>
        <dbReference type="ARBA" id="ARBA00004688"/>
    </source>
</evidence>
<dbReference type="EMBL" id="CP002903">
    <property type="protein sequence ID" value="AEJ61725.1"/>
    <property type="molecule type" value="Genomic_DNA"/>
</dbReference>
<dbReference type="Gene3D" id="3.20.20.70">
    <property type="entry name" value="Aldolase class I"/>
    <property type="match status" value="1"/>
</dbReference>
<evidence type="ECO:0000256" key="3">
    <source>
        <dbReference type="ARBA" id="ARBA00007985"/>
    </source>
</evidence>
<reference evidence="10 11" key="1">
    <citation type="submission" date="2011-06" db="EMBL/GenBank/DDBJ databases">
        <title>The complete genome of Spirochaeta thermophila DSM 6578.</title>
        <authorList>
            <consortium name="US DOE Joint Genome Institute (JGI-PGF)"/>
            <person name="Lucas S."/>
            <person name="Lapidus A."/>
            <person name="Bruce D."/>
            <person name="Goodwin L."/>
            <person name="Pitluck S."/>
            <person name="Peters L."/>
            <person name="Kyrpides N."/>
            <person name="Mavromatis K."/>
            <person name="Ivanova N."/>
            <person name="Mikailova N."/>
            <person name="Pagani I."/>
            <person name="Chertkov O."/>
            <person name="Detter J.C."/>
            <person name="Tapia R."/>
            <person name="Han C."/>
            <person name="Land M."/>
            <person name="Hauser L."/>
            <person name="Markowitz V."/>
            <person name="Cheng J.-F."/>
            <person name="Hugenholtz P."/>
            <person name="Woyke T."/>
            <person name="Wu D."/>
            <person name="Spring S."/>
            <person name="Merkhoffer B."/>
            <person name="Schneider S."/>
            <person name="Klenk H.-P."/>
            <person name="Eisen J.A."/>
        </authorList>
    </citation>
    <scope>NUCLEOTIDE SEQUENCE [LARGE SCALE GENOMIC DNA]</scope>
    <source>
        <strain evidence="11">ATCC 700085 / DSM 6578 / Z-1203</strain>
    </source>
</reference>
<dbReference type="EC" id="2.5.1.54" evidence="8"/>
<feature type="domain" description="DAHP synthetase I/KDSA" evidence="9">
    <location>
        <begin position="49"/>
        <end position="343"/>
    </location>
</feature>
<dbReference type="KEGG" id="stq:Spith_1461"/>
<dbReference type="PANTHER" id="PTHR21225:SF12">
    <property type="entry name" value="PHOSPHO-2-DEHYDRO-3-DEOXYHEPTONATE ALDOLASE, TYROSINE-INHIBITED"/>
    <property type="match status" value="1"/>
</dbReference>
<keyword evidence="6 8" id="KW-0057">Aromatic amino acid biosynthesis</keyword>
<comment type="function">
    <text evidence="1 8">Stereospecific condensation of phosphoenolpyruvate (PEP) and D-erythrose-4-phosphate (E4P) giving rise to 3-deoxy-D-arabino-heptulosonate-7-phosphate (DAHP).</text>
</comment>
<dbReference type="RefSeq" id="WP_014625058.1">
    <property type="nucleotide sequence ID" value="NC_017583.1"/>
</dbReference>
<proteinExistence type="inferred from homology"/>
<evidence type="ECO:0000256" key="4">
    <source>
        <dbReference type="ARBA" id="ARBA00022605"/>
    </source>
</evidence>
<dbReference type="PANTHER" id="PTHR21225">
    <property type="entry name" value="PHOSPHO-2-DEHYDRO-3-DEOXYHEPTONATE ALDOLASE DAHP SYNTHETASE"/>
    <property type="match status" value="1"/>
</dbReference>
<dbReference type="InterPro" id="IPR006219">
    <property type="entry name" value="DAHP_synth_1"/>
</dbReference>
<dbReference type="GO" id="GO:0009073">
    <property type="term" value="P:aromatic amino acid family biosynthetic process"/>
    <property type="evidence" value="ECO:0007669"/>
    <property type="project" value="UniProtKB-KW"/>
</dbReference>
<evidence type="ECO:0000259" key="9">
    <source>
        <dbReference type="Pfam" id="PF00793"/>
    </source>
</evidence>
<dbReference type="InterPro" id="IPR013785">
    <property type="entry name" value="Aldolase_TIM"/>
</dbReference>
<protein>
    <recommendedName>
        <fullName evidence="8">Phospho-2-dehydro-3-deoxyheptonate aldolase</fullName>
        <ecNumber evidence="8">2.5.1.54</ecNumber>
    </recommendedName>
</protein>
<comment type="catalytic activity">
    <reaction evidence="7 8">
        <text>D-erythrose 4-phosphate + phosphoenolpyruvate + H2O = 7-phospho-2-dehydro-3-deoxy-D-arabino-heptonate + phosphate</text>
        <dbReference type="Rhea" id="RHEA:14717"/>
        <dbReference type="ChEBI" id="CHEBI:15377"/>
        <dbReference type="ChEBI" id="CHEBI:16897"/>
        <dbReference type="ChEBI" id="CHEBI:43474"/>
        <dbReference type="ChEBI" id="CHEBI:58394"/>
        <dbReference type="ChEBI" id="CHEBI:58702"/>
        <dbReference type="EC" id="2.5.1.54"/>
    </reaction>
</comment>
<dbReference type="UniPathway" id="UPA00053">
    <property type="reaction ID" value="UER00084"/>
</dbReference>
<dbReference type="PIRSF" id="PIRSF001361">
    <property type="entry name" value="DAHP_synthase"/>
    <property type="match status" value="1"/>
</dbReference>
<dbReference type="GO" id="GO:0008652">
    <property type="term" value="P:amino acid biosynthetic process"/>
    <property type="evidence" value="ECO:0007669"/>
    <property type="project" value="UniProtKB-KW"/>
</dbReference>
<gene>
    <name evidence="10" type="ordered locus">Spith_1461</name>
</gene>
<dbReference type="GO" id="GO:0009423">
    <property type="term" value="P:chorismate biosynthetic process"/>
    <property type="evidence" value="ECO:0007669"/>
    <property type="project" value="UniProtKB-UniPathway"/>
</dbReference>
<keyword evidence="5 8" id="KW-0808">Transferase</keyword>
<evidence type="ECO:0000313" key="11">
    <source>
        <dbReference type="Proteomes" id="UP000007254"/>
    </source>
</evidence>
<dbReference type="Proteomes" id="UP000007254">
    <property type="component" value="Chromosome"/>
</dbReference>